<accession>A0A6J7J7M4</accession>
<dbReference type="AlphaFoldDB" id="A0A6J7J7M4"/>
<dbReference type="PROSITE" id="PS51257">
    <property type="entry name" value="PROKAR_LIPOPROTEIN"/>
    <property type="match status" value="1"/>
</dbReference>
<sequence>MRRVATLLLLLGATVLGCGATDEPDEARMVPFPDDLTAYVDQSRLQREGRTLFVRLVNDAERRLTVTHADIESPRFGTITWTGEKSFENEADLEFELPASGCGTGSDAEVRLTYRIDDGPELQSTTTATDRYGAVALFMDRDCAEERLRAAATLELGAVRIVGEGKDSVYELPVTLTPTGARDDVGFVGFEDTVLFRQVPGSAHVDEGITYPLGPDDPPVEVVLRLIPSRCDPHALADDKVGTLVPVRVTGPDLPTAAAFYLPIGDDRRAALRGFVPTHCEW</sequence>
<proteinExistence type="predicted"/>
<reference evidence="1" key="1">
    <citation type="submission" date="2020-05" db="EMBL/GenBank/DDBJ databases">
        <authorList>
            <person name="Chiriac C."/>
            <person name="Salcher M."/>
            <person name="Ghai R."/>
            <person name="Kavagutti S V."/>
        </authorList>
    </citation>
    <scope>NUCLEOTIDE SEQUENCE</scope>
</reference>
<gene>
    <name evidence="1" type="ORF">UFOPK3662_01707</name>
</gene>
<dbReference type="EMBL" id="CAFBMW010000012">
    <property type="protein sequence ID" value="CAB4938452.1"/>
    <property type="molecule type" value="Genomic_DNA"/>
</dbReference>
<name>A0A6J7J7M4_9ZZZZ</name>
<evidence type="ECO:0000313" key="1">
    <source>
        <dbReference type="EMBL" id="CAB4938452.1"/>
    </source>
</evidence>
<protein>
    <submittedName>
        <fullName evidence="1">Unannotated protein</fullName>
    </submittedName>
</protein>
<organism evidence="1">
    <name type="scientific">freshwater metagenome</name>
    <dbReference type="NCBI Taxonomy" id="449393"/>
    <lineage>
        <taxon>unclassified sequences</taxon>
        <taxon>metagenomes</taxon>
        <taxon>ecological metagenomes</taxon>
    </lineage>
</organism>